<dbReference type="PANTHER" id="PTHR12532">
    <property type="entry name" value="TRANSLATIONAL ACTIVATOR OF CYTOCHROME C OXIDASE 1"/>
    <property type="match status" value="1"/>
</dbReference>
<protein>
    <recommendedName>
        <fullName evidence="7">Transcriptional regulatory protein</fullName>
    </recommendedName>
</protein>
<dbReference type="InterPro" id="IPR026564">
    <property type="entry name" value="Transcrip_reg_TACO1-like_dom3"/>
</dbReference>
<evidence type="ECO:0000256" key="1">
    <source>
        <dbReference type="ARBA" id="ARBA00008724"/>
    </source>
</evidence>
<sequence length="320" mass="35073">MSLPFDAALSNFCTAPRNFNNQISRQSTGAFSADGRRRFVSDTVQRDLSRRKILSRLFSGRNLPARCFSTTAHSLAGHSHWKNVKGTKEAKDAQKSNNANRVVRDMRVCIRATGSANPKDNPELARIIQNARLENVSGETIDRVLTGSAAGKDKPLTEWQLQCKGPQGSLFIVQFASVHQKRTEQEIRIIFKKHVASIESGNGILNNFDLKSMVTAKYGSDGSSALDLEKAEEVAIEAGAEEVVAGEYPGEVVFICDAKEASKVAKAAENADYKVIETVTEYVPKTTVELSDEARAELNALKAKLEANADFLNIHLNCET</sequence>
<evidence type="ECO:0008006" key="7">
    <source>
        <dbReference type="Google" id="ProtNLM"/>
    </source>
</evidence>
<proteinExistence type="inferred from homology"/>
<dbReference type="InterPro" id="IPR017856">
    <property type="entry name" value="Integrase-like_N"/>
</dbReference>
<gene>
    <name evidence="5" type="ORF">BV898_14584</name>
</gene>
<dbReference type="OrthoDB" id="2017544at2759"/>
<dbReference type="InterPro" id="IPR029072">
    <property type="entry name" value="YebC-like"/>
</dbReference>
<dbReference type="Gene3D" id="1.10.10.200">
    <property type="match status" value="1"/>
</dbReference>
<dbReference type="SUPFAM" id="SSF75625">
    <property type="entry name" value="YebC-like"/>
    <property type="match status" value="1"/>
</dbReference>
<comment type="caution">
    <text evidence="5">The sequence shown here is derived from an EMBL/GenBank/DDBJ whole genome shotgun (WGS) entry which is preliminary data.</text>
</comment>
<evidence type="ECO:0000259" key="4">
    <source>
        <dbReference type="Pfam" id="PF20772"/>
    </source>
</evidence>
<evidence type="ECO:0000259" key="3">
    <source>
        <dbReference type="Pfam" id="PF01709"/>
    </source>
</evidence>
<feature type="domain" description="TACO1/YebC-like second and third" evidence="3">
    <location>
        <begin position="161"/>
        <end position="317"/>
    </location>
</feature>
<accession>A0A9X6NAV7</accession>
<feature type="coiled-coil region" evidence="2">
    <location>
        <begin position="288"/>
        <end position="315"/>
    </location>
</feature>
<reference evidence="6" key="1">
    <citation type="submission" date="2017-01" db="EMBL/GenBank/DDBJ databases">
        <title>Comparative genomics of anhydrobiosis in the tardigrade Hypsibius dujardini.</title>
        <authorList>
            <person name="Yoshida Y."/>
            <person name="Koutsovoulos G."/>
            <person name="Laetsch D."/>
            <person name="Stevens L."/>
            <person name="Kumar S."/>
            <person name="Horikawa D."/>
            <person name="Ishino K."/>
            <person name="Komine S."/>
            <person name="Tomita M."/>
            <person name="Blaxter M."/>
            <person name="Arakawa K."/>
        </authorList>
    </citation>
    <scope>NUCLEOTIDE SEQUENCE [LARGE SCALE GENOMIC DNA]</scope>
    <source>
        <strain evidence="6">Z151</strain>
    </source>
</reference>
<evidence type="ECO:0000256" key="2">
    <source>
        <dbReference type="SAM" id="Coils"/>
    </source>
</evidence>
<dbReference type="EMBL" id="MTYJ01000180">
    <property type="protein sequence ID" value="OWA50053.1"/>
    <property type="molecule type" value="Genomic_DNA"/>
</dbReference>
<dbReference type="InterPro" id="IPR002876">
    <property type="entry name" value="Transcrip_reg_TACO1-like"/>
</dbReference>
<feature type="domain" description="TACO1/YebC-like N-terminal" evidence="4">
    <location>
        <begin position="79"/>
        <end position="145"/>
    </location>
</feature>
<dbReference type="Pfam" id="PF01709">
    <property type="entry name" value="Transcrip_reg"/>
    <property type="match status" value="1"/>
</dbReference>
<keyword evidence="6" id="KW-1185">Reference proteome</keyword>
<dbReference type="Gene3D" id="3.30.70.980">
    <property type="match status" value="2"/>
</dbReference>
<name>A0A9X6NAV7_HYPEX</name>
<keyword evidence="2" id="KW-0175">Coiled coil</keyword>
<dbReference type="InterPro" id="IPR048300">
    <property type="entry name" value="TACO1_YebC-like_2nd/3rd_dom"/>
</dbReference>
<evidence type="ECO:0000313" key="6">
    <source>
        <dbReference type="Proteomes" id="UP000192578"/>
    </source>
</evidence>
<dbReference type="PANTHER" id="PTHR12532:SF0">
    <property type="entry name" value="TRANSLATIONAL ACTIVATOR OF CYTOCHROME C OXIDASE 1"/>
    <property type="match status" value="1"/>
</dbReference>
<dbReference type="GO" id="GO:0005739">
    <property type="term" value="C:mitochondrion"/>
    <property type="evidence" value="ECO:0007669"/>
    <property type="project" value="TreeGrafter"/>
</dbReference>
<dbReference type="Proteomes" id="UP000192578">
    <property type="component" value="Unassembled WGS sequence"/>
</dbReference>
<organism evidence="5 6">
    <name type="scientific">Hypsibius exemplaris</name>
    <name type="common">Freshwater tardigrade</name>
    <dbReference type="NCBI Taxonomy" id="2072580"/>
    <lineage>
        <taxon>Eukaryota</taxon>
        <taxon>Metazoa</taxon>
        <taxon>Ecdysozoa</taxon>
        <taxon>Tardigrada</taxon>
        <taxon>Eutardigrada</taxon>
        <taxon>Parachela</taxon>
        <taxon>Hypsibioidea</taxon>
        <taxon>Hypsibiidae</taxon>
        <taxon>Hypsibius</taxon>
    </lineage>
</organism>
<evidence type="ECO:0000313" key="5">
    <source>
        <dbReference type="EMBL" id="OWA50053.1"/>
    </source>
</evidence>
<dbReference type="InterPro" id="IPR049083">
    <property type="entry name" value="TACO1_YebC_N"/>
</dbReference>
<dbReference type="Pfam" id="PF20772">
    <property type="entry name" value="TACO1_YebC_N"/>
    <property type="match status" value="1"/>
</dbReference>
<dbReference type="AlphaFoldDB" id="A0A9X6NAV7"/>
<comment type="similarity">
    <text evidence="1">Belongs to the TACO1 family.</text>
</comment>